<feature type="compositionally biased region" description="Polar residues" evidence="1">
    <location>
        <begin position="90"/>
        <end position="123"/>
    </location>
</feature>
<organism evidence="3 4">
    <name type="scientific">Oidiodendron maius (strain Zn)</name>
    <dbReference type="NCBI Taxonomy" id="913774"/>
    <lineage>
        <taxon>Eukaryota</taxon>
        <taxon>Fungi</taxon>
        <taxon>Dikarya</taxon>
        <taxon>Ascomycota</taxon>
        <taxon>Pezizomycotina</taxon>
        <taxon>Leotiomycetes</taxon>
        <taxon>Leotiomycetes incertae sedis</taxon>
        <taxon>Myxotrichaceae</taxon>
        <taxon>Oidiodendron</taxon>
    </lineage>
</organism>
<keyword evidence="4" id="KW-1185">Reference proteome</keyword>
<dbReference type="EMBL" id="KN832870">
    <property type="protein sequence ID" value="KIN08728.1"/>
    <property type="molecule type" value="Genomic_DNA"/>
</dbReference>
<evidence type="ECO:0000256" key="2">
    <source>
        <dbReference type="SAM" id="SignalP"/>
    </source>
</evidence>
<protein>
    <submittedName>
        <fullName evidence="3">Uncharacterized protein</fullName>
    </submittedName>
</protein>
<name>A0A0C3E307_OIDMZ</name>
<feature type="compositionally biased region" description="Polar residues" evidence="1">
    <location>
        <begin position="56"/>
        <end position="82"/>
    </location>
</feature>
<feature type="chain" id="PRO_5002176950" evidence="2">
    <location>
        <begin position="20"/>
        <end position="123"/>
    </location>
</feature>
<dbReference type="Proteomes" id="UP000054321">
    <property type="component" value="Unassembled WGS sequence"/>
</dbReference>
<reference evidence="4" key="2">
    <citation type="submission" date="2015-01" db="EMBL/GenBank/DDBJ databases">
        <title>Evolutionary Origins and Diversification of the Mycorrhizal Mutualists.</title>
        <authorList>
            <consortium name="DOE Joint Genome Institute"/>
            <consortium name="Mycorrhizal Genomics Consortium"/>
            <person name="Kohler A."/>
            <person name="Kuo A."/>
            <person name="Nagy L.G."/>
            <person name="Floudas D."/>
            <person name="Copeland A."/>
            <person name="Barry K.W."/>
            <person name="Cichocki N."/>
            <person name="Veneault-Fourrey C."/>
            <person name="LaButti K."/>
            <person name="Lindquist E.A."/>
            <person name="Lipzen A."/>
            <person name="Lundell T."/>
            <person name="Morin E."/>
            <person name="Murat C."/>
            <person name="Riley R."/>
            <person name="Ohm R."/>
            <person name="Sun H."/>
            <person name="Tunlid A."/>
            <person name="Henrissat B."/>
            <person name="Grigoriev I.V."/>
            <person name="Hibbett D.S."/>
            <person name="Martin F."/>
        </authorList>
    </citation>
    <scope>NUCLEOTIDE SEQUENCE [LARGE SCALE GENOMIC DNA]</scope>
    <source>
        <strain evidence="4">Zn</strain>
    </source>
</reference>
<proteinExistence type="predicted"/>
<accession>A0A0C3E307</accession>
<evidence type="ECO:0000313" key="4">
    <source>
        <dbReference type="Proteomes" id="UP000054321"/>
    </source>
</evidence>
<dbReference type="InParanoid" id="A0A0C3E307"/>
<dbReference type="AlphaFoldDB" id="A0A0C3E307"/>
<evidence type="ECO:0000256" key="1">
    <source>
        <dbReference type="SAM" id="MobiDB-lite"/>
    </source>
</evidence>
<feature type="region of interest" description="Disordered" evidence="1">
    <location>
        <begin position="56"/>
        <end position="123"/>
    </location>
</feature>
<reference evidence="3 4" key="1">
    <citation type="submission" date="2014-04" db="EMBL/GenBank/DDBJ databases">
        <authorList>
            <consortium name="DOE Joint Genome Institute"/>
            <person name="Kuo A."/>
            <person name="Martino E."/>
            <person name="Perotto S."/>
            <person name="Kohler A."/>
            <person name="Nagy L.G."/>
            <person name="Floudas D."/>
            <person name="Copeland A."/>
            <person name="Barry K.W."/>
            <person name="Cichocki N."/>
            <person name="Veneault-Fourrey C."/>
            <person name="LaButti K."/>
            <person name="Lindquist E.A."/>
            <person name="Lipzen A."/>
            <person name="Lundell T."/>
            <person name="Morin E."/>
            <person name="Murat C."/>
            <person name="Sun H."/>
            <person name="Tunlid A."/>
            <person name="Henrissat B."/>
            <person name="Grigoriev I.V."/>
            <person name="Hibbett D.S."/>
            <person name="Martin F."/>
            <person name="Nordberg H.P."/>
            <person name="Cantor M.N."/>
            <person name="Hua S.X."/>
        </authorList>
    </citation>
    <scope>NUCLEOTIDE SEQUENCE [LARGE SCALE GENOMIC DNA]</scope>
    <source>
        <strain evidence="3 4">Zn</strain>
    </source>
</reference>
<gene>
    <name evidence="3" type="ORF">OIDMADRAFT_175478</name>
</gene>
<sequence>METPRVLLLVLFLLLICRSFQYGNFTSSDGLSPVASLTGNAVVIVTLEARQVDQVTLSTQDSSGPGSPTSTALPHSVTSYQQRVVPPAGPSNSSIIDVEASLNNSPIQAEESPPNNVATEVTC</sequence>
<feature type="signal peptide" evidence="2">
    <location>
        <begin position="1"/>
        <end position="19"/>
    </location>
</feature>
<keyword evidence="2" id="KW-0732">Signal</keyword>
<evidence type="ECO:0000313" key="3">
    <source>
        <dbReference type="EMBL" id="KIN08728.1"/>
    </source>
</evidence>
<dbReference type="HOGENOM" id="CLU_2015917_0_0_1"/>